<dbReference type="InterPro" id="IPR002401">
    <property type="entry name" value="Cyt_P450_E_grp-I"/>
</dbReference>
<evidence type="ECO:0000256" key="6">
    <source>
        <dbReference type="ARBA" id="ARBA00022723"/>
    </source>
</evidence>
<evidence type="ECO:0000256" key="11">
    <source>
        <dbReference type="ARBA" id="ARBA00023136"/>
    </source>
</evidence>
<keyword evidence="6 12" id="KW-0479">Metal-binding</keyword>
<dbReference type="InterPro" id="IPR017972">
    <property type="entry name" value="Cyt_P450_CS"/>
</dbReference>
<organism evidence="15 16">
    <name type="scientific">Kingdonia uniflora</name>
    <dbReference type="NCBI Taxonomy" id="39325"/>
    <lineage>
        <taxon>Eukaryota</taxon>
        <taxon>Viridiplantae</taxon>
        <taxon>Streptophyta</taxon>
        <taxon>Embryophyta</taxon>
        <taxon>Tracheophyta</taxon>
        <taxon>Spermatophyta</taxon>
        <taxon>Magnoliopsida</taxon>
        <taxon>Ranunculales</taxon>
        <taxon>Circaeasteraceae</taxon>
        <taxon>Kingdonia</taxon>
    </lineage>
</organism>
<dbReference type="EMBL" id="JACGCM010001557">
    <property type="protein sequence ID" value="KAF6153734.1"/>
    <property type="molecule type" value="Genomic_DNA"/>
</dbReference>
<dbReference type="GO" id="GO:0044550">
    <property type="term" value="P:secondary metabolite biosynthetic process"/>
    <property type="evidence" value="ECO:0007669"/>
    <property type="project" value="UniProtKB-ARBA"/>
</dbReference>
<reference evidence="15 16" key="1">
    <citation type="journal article" date="2020" name="IScience">
        <title>Genome Sequencing of the Endangered Kingdonia uniflora (Circaeasteraceae, Ranunculales) Reveals Potential Mechanisms of Evolutionary Specialization.</title>
        <authorList>
            <person name="Sun Y."/>
            <person name="Deng T."/>
            <person name="Zhang A."/>
            <person name="Moore M.J."/>
            <person name="Landis J.B."/>
            <person name="Lin N."/>
            <person name="Zhang H."/>
            <person name="Zhang X."/>
            <person name="Huang J."/>
            <person name="Zhang X."/>
            <person name="Sun H."/>
            <person name="Wang H."/>
        </authorList>
    </citation>
    <scope>NUCLEOTIDE SEQUENCE [LARGE SCALE GENOMIC DNA]</scope>
    <source>
        <strain evidence="15">TB1705</strain>
        <tissue evidence="15">Leaf</tissue>
    </source>
</reference>
<dbReference type="InterPro" id="IPR036396">
    <property type="entry name" value="Cyt_P450_sf"/>
</dbReference>
<dbReference type="GO" id="GO:0016020">
    <property type="term" value="C:membrane"/>
    <property type="evidence" value="ECO:0007669"/>
    <property type="project" value="UniProtKB-SubCell"/>
</dbReference>
<name>A0A7J7MG60_9MAGN</name>
<dbReference type="PRINTS" id="PR00463">
    <property type="entry name" value="EP450I"/>
</dbReference>
<keyword evidence="8 13" id="KW-0560">Oxidoreductase</keyword>
<keyword evidence="4 12" id="KW-0349">Heme</keyword>
<evidence type="ECO:0000256" key="10">
    <source>
        <dbReference type="ARBA" id="ARBA00023033"/>
    </source>
</evidence>
<keyword evidence="11 14" id="KW-0472">Membrane</keyword>
<dbReference type="FunFam" id="1.10.630.10:FF:000008">
    <property type="entry name" value="Cytochrome P450 71D8"/>
    <property type="match status" value="1"/>
</dbReference>
<comment type="cofactor">
    <cofactor evidence="1 12">
        <name>heme</name>
        <dbReference type="ChEBI" id="CHEBI:30413"/>
    </cofactor>
</comment>
<gene>
    <name evidence="15" type="ORF">GIB67_000967</name>
</gene>
<comment type="subcellular location">
    <subcellularLocation>
        <location evidence="2">Membrane</location>
        <topology evidence="2">Single-pass membrane protein</topology>
    </subcellularLocation>
</comment>
<feature type="binding site" description="axial binding residue" evidence="12">
    <location>
        <position position="446"/>
    </location>
    <ligand>
        <name>heme</name>
        <dbReference type="ChEBI" id="CHEBI:30413"/>
    </ligand>
    <ligandPart>
        <name>Fe</name>
        <dbReference type="ChEBI" id="CHEBI:18248"/>
    </ligandPart>
</feature>
<accession>A0A7J7MG60</accession>
<dbReference type="GO" id="GO:0016705">
    <property type="term" value="F:oxidoreductase activity, acting on paired donors, with incorporation or reduction of molecular oxygen"/>
    <property type="evidence" value="ECO:0007669"/>
    <property type="project" value="InterPro"/>
</dbReference>
<dbReference type="PANTHER" id="PTHR47953">
    <property type="entry name" value="OS08G0105600 PROTEIN"/>
    <property type="match status" value="1"/>
</dbReference>
<dbReference type="AlphaFoldDB" id="A0A7J7MG60"/>
<dbReference type="CDD" id="cd11072">
    <property type="entry name" value="CYP71-like"/>
    <property type="match status" value="1"/>
</dbReference>
<evidence type="ECO:0000256" key="13">
    <source>
        <dbReference type="RuleBase" id="RU000461"/>
    </source>
</evidence>
<keyword evidence="9 12" id="KW-0408">Iron</keyword>
<evidence type="ECO:0000313" key="16">
    <source>
        <dbReference type="Proteomes" id="UP000541444"/>
    </source>
</evidence>
<feature type="transmembrane region" description="Helical" evidence="14">
    <location>
        <begin position="6"/>
        <end position="23"/>
    </location>
</feature>
<evidence type="ECO:0000256" key="12">
    <source>
        <dbReference type="PIRSR" id="PIRSR602401-1"/>
    </source>
</evidence>
<evidence type="ECO:0000256" key="4">
    <source>
        <dbReference type="ARBA" id="ARBA00022617"/>
    </source>
</evidence>
<dbReference type="PROSITE" id="PS00086">
    <property type="entry name" value="CYTOCHROME_P450"/>
    <property type="match status" value="1"/>
</dbReference>
<keyword evidence="7 14" id="KW-1133">Transmembrane helix</keyword>
<dbReference type="Proteomes" id="UP000541444">
    <property type="component" value="Unassembled WGS sequence"/>
</dbReference>
<dbReference type="InterPro" id="IPR052306">
    <property type="entry name" value="CYP450_71D"/>
</dbReference>
<evidence type="ECO:0000256" key="2">
    <source>
        <dbReference type="ARBA" id="ARBA00004167"/>
    </source>
</evidence>
<dbReference type="OrthoDB" id="1470350at2759"/>
<evidence type="ECO:0000256" key="8">
    <source>
        <dbReference type="ARBA" id="ARBA00023002"/>
    </source>
</evidence>
<dbReference type="InterPro" id="IPR001128">
    <property type="entry name" value="Cyt_P450"/>
</dbReference>
<dbReference type="PRINTS" id="PR00385">
    <property type="entry name" value="P450"/>
</dbReference>
<keyword evidence="5 14" id="KW-0812">Transmembrane</keyword>
<evidence type="ECO:0000256" key="7">
    <source>
        <dbReference type="ARBA" id="ARBA00022989"/>
    </source>
</evidence>
<evidence type="ECO:0000256" key="9">
    <source>
        <dbReference type="ARBA" id="ARBA00023004"/>
    </source>
</evidence>
<dbReference type="SUPFAM" id="SSF48264">
    <property type="entry name" value="Cytochrome P450"/>
    <property type="match status" value="1"/>
</dbReference>
<comment type="caution">
    <text evidence="15">The sequence shown here is derived from an EMBL/GenBank/DDBJ whole genome shotgun (WGS) entry which is preliminary data.</text>
</comment>
<proteinExistence type="inferred from homology"/>
<dbReference type="GO" id="GO:0005506">
    <property type="term" value="F:iron ion binding"/>
    <property type="evidence" value="ECO:0007669"/>
    <property type="project" value="InterPro"/>
</dbReference>
<comment type="similarity">
    <text evidence="3 13">Belongs to the cytochrome P450 family.</text>
</comment>
<dbReference type="GO" id="GO:0020037">
    <property type="term" value="F:heme binding"/>
    <property type="evidence" value="ECO:0007669"/>
    <property type="project" value="InterPro"/>
</dbReference>
<evidence type="ECO:0000256" key="14">
    <source>
        <dbReference type="SAM" id="Phobius"/>
    </source>
</evidence>
<evidence type="ECO:0008006" key="17">
    <source>
        <dbReference type="Google" id="ProtNLM"/>
    </source>
</evidence>
<keyword evidence="16" id="KW-1185">Reference proteome</keyword>
<dbReference type="PANTHER" id="PTHR47953:SF19">
    <property type="entry name" value="OS06G0641600 PROTEIN"/>
    <property type="match status" value="1"/>
</dbReference>
<evidence type="ECO:0000313" key="15">
    <source>
        <dbReference type="EMBL" id="KAF6153734.1"/>
    </source>
</evidence>
<dbReference type="GO" id="GO:0004497">
    <property type="term" value="F:monooxygenase activity"/>
    <property type="evidence" value="ECO:0007669"/>
    <property type="project" value="UniProtKB-KW"/>
</dbReference>
<dbReference type="Gene3D" id="1.10.630.10">
    <property type="entry name" value="Cytochrome P450"/>
    <property type="match status" value="1"/>
</dbReference>
<evidence type="ECO:0000256" key="3">
    <source>
        <dbReference type="ARBA" id="ARBA00010617"/>
    </source>
</evidence>
<keyword evidence="10 13" id="KW-0503">Monooxygenase</keyword>
<protein>
    <recommendedName>
        <fullName evidence="17">Cytochrome P450</fullName>
    </recommendedName>
</protein>
<evidence type="ECO:0000256" key="1">
    <source>
        <dbReference type="ARBA" id="ARBA00001971"/>
    </source>
</evidence>
<evidence type="ECO:0000256" key="5">
    <source>
        <dbReference type="ARBA" id="ARBA00022692"/>
    </source>
</evidence>
<sequence>MELQFPSFPIICTIILLLFMVVMKTKRSQTRSACSKLPPGPLKLPIIGNLHQLLLGLPHHSLKDLAQKHGPLMHIQLGDVSAIVISSATVAKEVMKTHDLSFVDRPTILVSQILSYGNKGIAFSPYGDYWRQLRKICTLELLSAKRVRSFGSIREDEVSNLIQRIILMGGSSINMSESIRLLTNEITSKAAFGKQCKDSQAFLSAVDEMLKMASGFDLCDIFPSRKYLHVIGGTKQKLEKLHQKIDMIFSDIIKEHTENRTTSNADIDDECGEDLVDVLLRLQDGGKLSVPFATDNIKAVMLDIFIAGSETSSTAIEWVMSEIIRNPRVMKKVQSEVRQVVNGKRNVVEVDVHELNYLKQVIKEVLRLHPPGPLLLPRECREKCEINGYEIPVKTKVIVNAWAIGRDPEHWRNAESFEPERFEDGSVGYNGMNFEYIPFGAGRRICPGILFGAAIIELPLAQLLYHFDWKLSDGLKPEELDMTESFGAVARRKNDLYLILIPYSPLAVE</sequence>
<dbReference type="Pfam" id="PF00067">
    <property type="entry name" value="p450"/>
    <property type="match status" value="1"/>
</dbReference>